<protein>
    <submittedName>
        <fullName evidence="2">Uncharacterized protein</fullName>
    </submittedName>
</protein>
<evidence type="ECO:0000313" key="3">
    <source>
        <dbReference type="Proteomes" id="UP000648352"/>
    </source>
</evidence>
<proteinExistence type="predicted"/>
<name>A0ABR8S577_9MICO</name>
<dbReference type="EMBL" id="JACSQP010000010">
    <property type="protein sequence ID" value="MBD7958641.1"/>
    <property type="molecule type" value="Genomic_DNA"/>
</dbReference>
<feature type="transmembrane region" description="Helical" evidence="1">
    <location>
        <begin position="110"/>
        <end position="133"/>
    </location>
</feature>
<evidence type="ECO:0000256" key="1">
    <source>
        <dbReference type="SAM" id="Phobius"/>
    </source>
</evidence>
<evidence type="ECO:0000313" key="2">
    <source>
        <dbReference type="EMBL" id="MBD7958641.1"/>
    </source>
</evidence>
<comment type="caution">
    <text evidence="2">The sequence shown here is derived from an EMBL/GenBank/DDBJ whole genome shotgun (WGS) entry which is preliminary data.</text>
</comment>
<organism evidence="2 3">
    <name type="scientific">Microbacterium pullorum</name>
    <dbReference type="NCBI Taxonomy" id="2762236"/>
    <lineage>
        <taxon>Bacteria</taxon>
        <taxon>Bacillati</taxon>
        <taxon>Actinomycetota</taxon>
        <taxon>Actinomycetes</taxon>
        <taxon>Micrococcales</taxon>
        <taxon>Microbacteriaceae</taxon>
        <taxon>Microbacterium</taxon>
    </lineage>
</organism>
<keyword evidence="1" id="KW-1133">Transmembrane helix</keyword>
<keyword evidence="3" id="KW-1185">Reference proteome</keyword>
<gene>
    <name evidence="2" type="ORF">H9651_13425</name>
</gene>
<accession>A0ABR8S577</accession>
<keyword evidence="1" id="KW-0812">Transmembrane</keyword>
<reference evidence="2 3" key="1">
    <citation type="submission" date="2020-08" db="EMBL/GenBank/DDBJ databases">
        <title>A Genomic Blueprint of the Chicken Gut Microbiome.</title>
        <authorList>
            <person name="Gilroy R."/>
            <person name="Ravi A."/>
            <person name="Getino M."/>
            <person name="Pursley I."/>
            <person name="Horton D.L."/>
            <person name="Alikhan N.-F."/>
            <person name="Baker D."/>
            <person name="Gharbi K."/>
            <person name="Hall N."/>
            <person name="Watson M."/>
            <person name="Adriaenssens E.M."/>
            <person name="Foster-Nyarko E."/>
            <person name="Jarju S."/>
            <person name="Secka A."/>
            <person name="Antonio M."/>
            <person name="Oren A."/>
            <person name="Chaudhuri R."/>
            <person name="La Ragione R.M."/>
            <person name="Hildebrand F."/>
            <person name="Pallen M.J."/>
        </authorList>
    </citation>
    <scope>NUCLEOTIDE SEQUENCE [LARGE SCALE GENOMIC DNA]</scope>
    <source>
        <strain evidence="2 3">Sa4CUA7</strain>
    </source>
</reference>
<sequence length="146" mass="16239">MMFHLKQLNWAAIQVELKVIQGLEPEFYGWLVLGATPQLDEGPQALMQVSERLACRTVKVSSWHVTSMWPLEFNLMEAPLGYRHRLTVSHQDPQQSPPPYSKLPGLIDELFSNVLNAVGLAFALIFLAVVAAATNPLVIEMTTPTA</sequence>
<keyword evidence="1" id="KW-0472">Membrane</keyword>
<dbReference type="Proteomes" id="UP000648352">
    <property type="component" value="Unassembled WGS sequence"/>
</dbReference>
<dbReference type="RefSeq" id="WP_191719838.1">
    <property type="nucleotide sequence ID" value="NZ_JACSQP010000010.1"/>
</dbReference>